<protein>
    <submittedName>
        <fullName evidence="2">Phage terminase protein</fullName>
    </submittedName>
</protein>
<gene>
    <name evidence="2" type="ORF">AGR3A_Cc170142</name>
</gene>
<dbReference type="Pfam" id="PF05119">
    <property type="entry name" value="Terminase_4"/>
    <property type="match status" value="1"/>
</dbReference>
<dbReference type="RefSeq" id="WP_080841973.1">
    <property type="nucleotide sequence ID" value="NZ_LT009723.1"/>
</dbReference>
<evidence type="ECO:0000313" key="3">
    <source>
        <dbReference type="Proteomes" id="UP000191988"/>
    </source>
</evidence>
<proteinExistence type="predicted"/>
<feature type="region of interest" description="Disordered" evidence="1">
    <location>
        <begin position="115"/>
        <end position="143"/>
    </location>
</feature>
<dbReference type="EMBL" id="FBWK01000009">
    <property type="protein sequence ID" value="CUX12162.1"/>
    <property type="molecule type" value="Genomic_DNA"/>
</dbReference>
<evidence type="ECO:0000313" key="2">
    <source>
        <dbReference type="EMBL" id="CUX12162.1"/>
    </source>
</evidence>
<dbReference type="AlphaFoldDB" id="A0A1S7NV93"/>
<name>A0A1S7NV93_9HYPH</name>
<accession>A0A1S7NV93</accession>
<keyword evidence="3" id="KW-1185">Reference proteome</keyword>
<evidence type="ECO:0000256" key="1">
    <source>
        <dbReference type="SAM" id="MobiDB-lite"/>
    </source>
</evidence>
<dbReference type="STRING" id="1183432.AGR3A_Cc170142"/>
<dbReference type="NCBIfam" id="TIGR01558">
    <property type="entry name" value="sm_term_P27"/>
    <property type="match status" value="1"/>
</dbReference>
<dbReference type="Proteomes" id="UP000191988">
    <property type="component" value="Unassembled WGS sequence"/>
</dbReference>
<sequence>MSSKGTRGAKATLKAIDGGLKGVPKASANLPTQMEEEWNTIAAEMVQRQILTASMTGLLEAYLIAIWTVRECQKAIEEHGILTKTAHGNLKPNPASGLMSKAQETVARMSAELGLTPAARSKQGFTPSEGNSKKGGAPDGLDV</sequence>
<organism evidence="2 3">
    <name type="scientific">Agrobacterium tomkonis CFBP 6623</name>
    <dbReference type="NCBI Taxonomy" id="1183432"/>
    <lineage>
        <taxon>Bacteria</taxon>
        <taxon>Pseudomonadati</taxon>
        <taxon>Pseudomonadota</taxon>
        <taxon>Alphaproteobacteria</taxon>
        <taxon>Hyphomicrobiales</taxon>
        <taxon>Rhizobiaceae</taxon>
        <taxon>Rhizobium/Agrobacterium group</taxon>
        <taxon>Agrobacterium</taxon>
        <taxon>Agrobacterium tumefaciens complex</taxon>
    </lineage>
</organism>
<reference evidence="3" key="1">
    <citation type="submission" date="2016-01" db="EMBL/GenBank/DDBJ databases">
        <authorList>
            <person name="Regsiter A."/>
            <person name="william w."/>
        </authorList>
    </citation>
    <scope>NUCLEOTIDE SEQUENCE [LARGE SCALE GENOMIC DNA]</scope>
    <source>
        <strain evidence="3">CFBP 6623</strain>
    </source>
</reference>
<dbReference type="InterPro" id="IPR006448">
    <property type="entry name" value="Phage_term_ssu_P27"/>
</dbReference>